<evidence type="ECO:0000256" key="14">
    <source>
        <dbReference type="ARBA" id="ARBA00023204"/>
    </source>
</evidence>
<dbReference type="GO" id="GO:0006281">
    <property type="term" value="P:DNA repair"/>
    <property type="evidence" value="ECO:0007669"/>
    <property type="project" value="UniProtKB-UniRule"/>
</dbReference>
<keyword evidence="13 17" id="KW-0238">DNA-binding</keyword>
<dbReference type="Gene3D" id="3.30.1490.100">
    <property type="entry name" value="DNA polymerase, Y-family, little finger domain"/>
    <property type="match status" value="1"/>
</dbReference>
<evidence type="ECO:0000256" key="10">
    <source>
        <dbReference type="ARBA" id="ARBA00022763"/>
    </source>
</evidence>
<dbReference type="GO" id="GO:0042276">
    <property type="term" value="P:error-prone translesion synthesis"/>
    <property type="evidence" value="ECO:0007669"/>
    <property type="project" value="TreeGrafter"/>
</dbReference>
<reference evidence="20 21" key="1">
    <citation type="submission" date="2016-10" db="EMBL/GenBank/DDBJ databases">
        <authorList>
            <person name="de Groot N.N."/>
        </authorList>
    </citation>
    <scope>NUCLEOTIDE SEQUENCE [LARGE SCALE GENOMIC DNA]</scope>
    <source>
        <strain evidence="20 21">DSM 16859</strain>
    </source>
</reference>
<evidence type="ECO:0000256" key="16">
    <source>
        <dbReference type="ARBA" id="ARBA00049244"/>
    </source>
</evidence>
<keyword evidence="9 17" id="KW-0479">Metal-binding</keyword>
<dbReference type="Gene3D" id="1.10.150.20">
    <property type="entry name" value="5' to 3' exonuclease, C-terminal subdomain"/>
    <property type="match status" value="1"/>
</dbReference>
<evidence type="ECO:0000256" key="4">
    <source>
        <dbReference type="ARBA" id="ARBA00022457"/>
    </source>
</evidence>
<feature type="binding site" evidence="17">
    <location>
        <position position="105"/>
    </location>
    <ligand>
        <name>Mg(2+)</name>
        <dbReference type="ChEBI" id="CHEBI:18420"/>
    </ligand>
</feature>
<dbReference type="STRING" id="64702.SAMN05443377_10332"/>
<keyword evidence="5 17" id="KW-0963">Cytoplasm</keyword>
<accession>A0A1H9QCP3</accession>
<keyword evidence="14 17" id="KW-0234">DNA repair</keyword>
<feature type="binding site" evidence="17">
    <location>
        <position position="11"/>
    </location>
    <ligand>
        <name>Mg(2+)</name>
        <dbReference type="ChEBI" id="CHEBI:18420"/>
    </ligand>
</feature>
<evidence type="ECO:0000256" key="18">
    <source>
        <dbReference type="SAM" id="MobiDB-lite"/>
    </source>
</evidence>
<dbReference type="InterPro" id="IPR001126">
    <property type="entry name" value="UmuC"/>
</dbReference>
<evidence type="ECO:0000256" key="11">
    <source>
        <dbReference type="ARBA" id="ARBA00022842"/>
    </source>
</evidence>
<gene>
    <name evidence="17" type="primary">dinB</name>
    <name evidence="20" type="ORF">SAMN05443377_10332</name>
</gene>
<name>A0A1H9QCP3_9ACTN</name>
<evidence type="ECO:0000256" key="2">
    <source>
        <dbReference type="ARBA" id="ARBA00010945"/>
    </source>
</evidence>
<evidence type="ECO:0000259" key="19">
    <source>
        <dbReference type="PROSITE" id="PS50173"/>
    </source>
</evidence>
<evidence type="ECO:0000256" key="15">
    <source>
        <dbReference type="ARBA" id="ARBA00025589"/>
    </source>
</evidence>
<evidence type="ECO:0000313" key="21">
    <source>
        <dbReference type="Proteomes" id="UP000198815"/>
    </source>
</evidence>
<dbReference type="Pfam" id="PF00817">
    <property type="entry name" value="IMS"/>
    <property type="match status" value="1"/>
</dbReference>
<evidence type="ECO:0000256" key="12">
    <source>
        <dbReference type="ARBA" id="ARBA00022932"/>
    </source>
</evidence>
<evidence type="ECO:0000313" key="20">
    <source>
        <dbReference type="EMBL" id="SER58188.1"/>
    </source>
</evidence>
<evidence type="ECO:0000256" key="13">
    <source>
        <dbReference type="ARBA" id="ARBA00023125"/>
    </source>
</evidence>
<dbReference type="InterPro" id="IPR036775">
    <property type="entry name" value="DNA_pol_Y-fam_lit_finger_sf"/>
</dbReference>
<evidence type="ECO:0000256" key="7">
    <source>
        <dbReference type="ARBA" id="ARBA00022695"/>
    </source>
</evidence>
<feature type="site" description="Substrate discrimination" evidence="17">
    <location>
        <position position="16"/>
    </location>
</feature>
<dbReference type="NCBIfam" id="NF002677">
    <property type="entry name" value="PRK02406.1"/>
    <property type="match status" value="1"/>
</dbReference>
<protein>
    <recommendedName>
        <fullName evidence="17">DNA polymerase IV</fullName>
        <shortName evidence="17">Pol IV</shortName>
        <ecNumber evidence="17">2.7.7.7</ecNumber>
    </recommendedName>
</protein>
<evidence type="ECO:0000256" key="8">
    <source>
        <dbReference type="ARBA" id="ARBA00022705"/>
    </source>
</evidence>
<keyword evidence="4 17" id="KW-0515">Mutator protein</keyword>
<keyword evidence="12 17" id="KW-0239">DNA-directed DNA polymerase</keyword>
<comment type="catalytic activity">
    <reaction evidence="16 17">
        <text>DNA(n) + a 2'-deoxyribonucleoside 5'-triphosphate = DNA(n+1) + diphosphate</text>
        <dbReference type="Rhea" id="RHEA:22508"/>
        <dbReference type="Rhea" id="RHEA-COMP:17339"/>
        <dbReference type="Rhea" id="RHEA-COMP:17340"/>
        <dbReference type="ChEBI" id="CHEBI:33019"/>
        <dbReference type="ChEBI" id="CHEBI:61560"/>
        <dbReference type="ChEBI" id="CHEBI:173112"/>
        <dbReference type="EC" id="2.7.7.7"/>
    </reaction>
</comment>
<dbReference type="SUPFAM" id="SSF100879">
    <property type="entry name" value="Lesion bypass DNA polymerase (Y-family), little finger domain"/>
    <property type="match status" value="1"/>
</dbReference>
<dbReference type="HAMAP" id="MF_01113">
    <property type="entry name" value="DNApol_IV"/>
    <property type="match status" value="1"/>
</dbReference>
<evidence type="ECO:0000256" key="6">
    <source>
        <dbReference type="ARBA" id="ARBA00022679"/>
    </source>
</evidence>
<dbReference type="CDD" id="cd03586">
    <property type="entry name" value="PolY_Pol_IV_kappa"/>
    <property type="match status" value="1"/>
</dbReference>
<evidence type="ECO:0000256" key="3">
    <source>
        <dbReference type="ARBA" id="ARBA00011245"/>
    </source>
</evidence>
<dbReference type="Pfam" id="PF11799">
    <property type="entry name" value="IMS_C"/>
    <property type="match status" value="1"/>
</dbReference>
<keyword evidence="21" id="KW-1185">Reference proteome</keyword>
<dbReference type="GO" id="GO:0000287">
    <property type="term" value="F:magnesium ion binding"/>
    <property type="evidence" value="ECO:0007669"/>
    <property type="project" value="UniProtKB-UniRule"/>
</dbReference>
<dbReference type="OrthoDB" id="9808813at2"/>
<feature type="region of interest" description="Disordered" evidence="18">
    <location>
        <begin position="444"/>
        <end position="467"/>
    </location>
</feature>
<proteinExistence type="inferred from homology"/>
<keyword evidence="10 17" id="KW-0227">DNA damage</keyword>
<dbReference type="Pfam" id="PF11798">
    <property type="entry name" value="IMS_HHH"/>
    <property type="match status" value="1"/>
</dbReference>
<dbReference type="GO" id="GO:0003684">
    <property type="term" value="F:damaged DNA binding"/>
    <property type="evidence" value="ECO:0007669"/>
    <property type="project" value="InterPro"/>
</dbReference>
<comment type="cofactor">
    <cofactor evidence="17">
        <name>Mg(2+)</name>
        <dbReference type="ChEBI" id="CHEBI:18420"/>
    </cofactor>
    <text evidence="17">Binds 2 magnesium ions per subunit.</text>
</comment>
<dbReference type="InterPro" id="IPR017961">
    <property type="entry name" value="DNA_pol_Y-fam_little_finger"/>
</dbReference>
<dbReference type="PROSITE" id="PS50173">
    <property type="entry name" value="UMUC"/>
    <property type="match status" value="1"/>
</dbReference>
<evidence type="ECO:0000256" key="1">
    <source>
        <dbReference type="ARBA" id="ARBA00004496"/>
    </source>
</evidence>
<feature type="domain" description="UmuC" evidence="19">
    <location>
        <begin position="7"/>
        <end position="190"/>
    </location>
</feature>
<dbReference type="FunFam" id="3.40.1170.60:FF:000001">
    <property type="entry name" value="DNA polymerase IV"/>
    <property type="match status" value="1"/>
</dbReference>
<dbReference type="Proteomes" id="UP000198815">
    <property type="component" value="Unassembled WGS sequence"/>
</dbReference>
<dbReference type="GO" id="GO:0003887">
    <property type="term" value="F:DNA-directed DNA polymerase activity"/>
    <property type="evidence" value="ECO:0007669"/>
    <property type="project" value="UniProtKB-UniRule"/>
</dbReference>
<keyword evidence="11 17" id="KW-0460">Magnesium</keyword>
<dbReference type="InterPro" id="IPR050116">
    <property type="entry name" value="DNA_polymerase-Y"/>
</dbReference>
<dbReference type="SUPFAM" id="SSF56672">
    <property type="entry name" value="DNA/RNA polymerases"/>
    <property type="match status" value="1"/>
</dbReference>
<dbReference type="AlphaFoldDB" id="A0A1H9QCP3"/>
<dbReference type="NCBIfam" id="NF002882">
    <property type="entry name" value="PRK03348.1"/>
    <property type="match status" value="1"/>
</dbReference>
<comment type="similarity">
    <text evidence="2 17">Belongs to the DNA polymerase type-Y family.</text>
</comment>
<feature type="active site" evidence="17">
    <location>
        <position position="106"/>
    </location>
</feature>
<evidence type="ECO:0000256" key="9">
    <source>
        <dbReference type="ARBA" id="ARBA00022723"/>
    </source>
</evidence>
<comment type="subunit">
    <text evidence="3 17">Monomer.</text>
</comment>
<dbReference type="PANTHER" id="PTHR11076">
    <property type="entry name" value="DNA REPAIR POLYMERASE UMUC / TRANSFERASE FAMILY MEMBER"/>
    <property type="match status" value="1"/>
</dbReference>
<dbReference type="InterPro" id="IPR022880">
    <property type="entry name" value="DNApol_IV"/>
</dbReference>
<dbReference type="PANTHER" id="PTHR11076:SF33">
    <property type="entry name" value="DNA POLYMERASE KAPPA"/>
    <property type="match status" value="1"/>
</dbReference>
<keyword evidence="6 17" id="KW-0808">Transferase</keyword>
<comment type="function">
    <text evidence="15 17">Poorly processive, error-prone DNA polymerase involved in untargeted mutagenesis. Copies undamaged DNA at stalled replication forks, which arise in vivo from mismatched or misaligned primer ends. These misaligned primers can be extended by PolIV. Exhibits no 3'-5' exonuclease (proofreading) activity. May be involved in translesional synthesis, in conjunction with the beta clamp from PolIII.</text>
</comment>
<dbReference type="GO" id="GO:0009432">
    <property type="term" value="P:SOS response"/>
    <property type="evidence" value="ECO:0007669"/>
    <property type="project" value="TreeGrafter"/>
</dbReference>
<evidence type="ECO:0000256" key="17">
    <source>
        <dbReference type="HAMAP-Rule" id="MF_01113"/>
    </source>
</evidence>
<dbReference type="EMBL" id="FOGZ01000003">
    <property type="protein sequence ID" value="SER58188.1"/>
    <property type="molecule type" value="Genomic_DNA"/>
</dbReference>
<comment type="subcellular location">
    <subcellularLocation>
        <location evidence="1 17">Cytoplasm</location>
    </subcellularLocation>
</comment>
<dbReference type="RefSeq" id="WP_091967332.1">
    <property type="nucleotide sequence ID" value="NZ_FOGZ01000003.1"/>
</dbReference>
<dbReference type="InterPro" id="IPR043128">
    <property type="entry name" value="Rev_trsase/Diguanyl_cyclase"/>
</dbReference>
<dbReference type="Gene3D" id="3.40.1170.60">
    <property type="match status" value="1"/>
</dbReference>
<keyword evidence="8 17" id="KW-0235">DNA replication</keyword>
<dbReference type="InterPro" id="IPR043502">
    <property type="entry name" value="DNA/RNA_pol_sf"/>
</dbReference>
<dbReference type="GO" id="GO:0005829">
    <property type="term" value="C:cytosol"/>
    <property type="evidence" value="ECO:0007669"/>
    <property type="project" value="TreeGrafter"/>
</dbReference>
<keyword evidence="7 17" id="KW-0548">Nucleotidyltransferase</keyword>
<sequence length="467" mass="49163">MRGTASVLHLDLDAFFASVEQRDKPSLRGKPVIVGGVGTRGVVATASYEARAFGVHSAMSTSRARRLAPHAAYLTPRFAAYRQSSGIVMALLGELSPLVEPLSIDEAFVDLAAGGHPLDAESLNALVSWLRAEITRRTEGLHASVGVGSSKLIAKLASEAAKPNGSRIVPPGEELDFLAPLPVRAIPGIGPATADKLNRLGLHTVAELRSAREHELVRELGHSVGEGLHALAFGRDDRPVGPRGEAKSISVEDTFATDLTEASQVSAVVARDAELVAERLADAGLFARTVTLKVRSADFTTISRSRTLSGATDSPERIAALAQSLVSGVDLRTGVRLVGLGVANLVQAAQEELFAPADESAARPVSVHETRSVMPGNRRGSELYPAGIDVEHDRWGRGWVWGSGHGVVTVRFESRGSGVGPVRSLSADDPGLHRAEIAAMAWARSADPAGSQHGPGWRRTSGVAPQD</sequence>
<dbReference type="InterPro" id="IPR024728">
    <property type="entry name" value="PolY_HhH_motif"/>
</dbReference>
<dbReference type="Gene3D" id="3.30.70.270">
    <property type="match status" value="1"/>
</dbReference>
<dbReference type="EC" id="2.7.7.7" evidence="17"/>
<dbReference type="GO" id="GO:0006261">
    <property type="term" value="P:DNA-templated DNA replication"/>
    <property type="evidence" value="ECO:0007669"/>
    <property type="project" value="UniProtKB-UniRule"/>
</dbReference>
<organism evidence="20 21">
    <name type="scientific">Propionibacterium cyclohexanicum</name>
    <dbReference type="NCBI Taxonomy" id="64702"/>
    <lineage>
        <taxon>Bacteria</taxon>
        <taxon>Bacillati</taxon>
        <taxon>Actinomycetota</taxon>
        <taxon>Actinomycetes</taxon>
        <taxon>Propionibacteriales</taxon>
        <taxon>Propionibacteriaceae</taxon>
        <taxon>Propionibacterium</taxon>
    </lineage>
</organism>
<evidence type="ECO:0000256" key="5">
    <source>
        <dbReference type="ARBA" id="ARBA00022490"/>
    </source>
</evidence>
<dbReference type="FunFam" id="3.30.1490.100:FF:000004">
    <property type="entry name" value="DNA polymerase IV"/>
    <property type="match status" value="1"/>
</dbReference>